<evidence type="ECO:0000259" key="1">
    <source>
        <dbReference type="Pfam" id="PF13960"/>
    </source>
</evidence>
<dbReference type="PANTHER" id="PTHR46579:SF1">
    <property type="entry name" value="F5_8 TYPE C DOMAIN-CONTAINING PROTEIN"/>
    <property type="match status" value="1"/>
</dbReference>
<dbReference type="HOGENOM" id="CLU_037154_0_0_1"/>
<accession>A0A060SKP2</accession>
<gene>
    <name evidence="2" type="ORF">BN946_scf185010.g12</name>
</gene>
<dbReference type="OrthoDB" id="3247418at2759"/>
<evidence type="ECO:0000313" key="2">
    <source>
        <dbReference type="EMBL" id="CDO75087.1"/>
    </source>
</evidence>
<sequence length="471" mass="54334">MTRTGQYYPCPALTKEQCIHALITWYRKHPGVTIQLPPVLPEPTVDFHLLKGEFDLSKYQILDQDTISELRHDIAKTSLPSWLERPPQNFGSSAHGKLKADHWRTVCTVSMVITLVRLWGSSNASLKQKALLDNFVHLVSAVDLATRRSLDPDRIQKFDDHMQEYLLGLKRLFEWHHFVPNNHISLHLRQCLELFGPVHAWWAYPFERFNGLLQKLNTNSKADAIPLTFMRYFYIGGSLRWLISTTEWPDAAPYNDLVESFHDTFRTATRGTRLADFRPFGAGSDDVYAYDDKKSVSLPREMYDLLVKRIQQSSGSPFTSLFAKMADKRPRLSTEVQYIKSVDCDGVKYSRKGAHGRNSFIMFVKPEDRNLPFPRAGRIQEVFLHVREEGGRRVVQPFFSVEEYEPLAEGHIGWDPYRCFPDLNTRLFYANSRSTPVVLSLSDIQAHFAAFFYQPPEIGQECVVVRSLDRS</sequence>
<dbReference type="InterPro" id="IPR025452">
    <property type="entry name" value="DUF4218"/>
</dbReference>
<dbReference type="EMBL" id="CCBP010000240">
    <property type="protein sequence ID" value="CDO75087.1"/>
    <property type="molecule type" value="Genomic_DNA"/>
</dbReference>
<dbReference type="PANTHER" id="PTHR46579">
    <property type="entry name" value="F5/8 TYPE C DOMAIN-CONTAINING PROTEIN-RELATED"/>
    <property type="match status" value="1"/>
</dbReference>
<protein>
    <recommendedName>
        <fullName evidence="1">DUF4218 domain-containing protein</fullName>
    </recommendedName>
</protein>
<organism evidence="2 3">
    <name type="scientific">Pycnoporus cinnabarinus</name>
    <name type="common">Cinnabar-red polypore</name>
    <name type="synonym">Trametes cinnabarina</name>
    <dbReference type="NCBI Taxonomy" id="5643"/>
    <lineage>
        <taxon>Eukaryota</taxon>
        <taxon>Fungi</taxon>
        <taxon>Dikarya</taxon>
        <taxon>Basidiomycota</taxon>
        <taxon>Agaricomycotina</taxon>
        <taxon>Agaricomycetes</taxon>
        <taxon>Polyporales</taxon>
        <taxon>Polyporaceae</taxon>
        <taxon>Trametes</taxon>
    </lineage>
</organism>
<feature type="domain" description="DUF4218" evidence="1">
    <location>
        <begin position="148"/>
        <end position="216"/>
    </location>
</feature>
<name>A0A060SKP2_PYCCI</name>
<dbReference type="AlphaFoldDB" id="A0A060SKP2"/>
<dbReference type="Pfam" id="PF13960">
    <property type="entry name" value="DUF4218"/>
    <property type="match status" value="1"/>
</dbReference>
<evidence type="ECO:0000313" key="3">
    <source>
        <dbReference type="Proteomes" id="UP000029665"/>
    </source>
</evidence>
<proteinExistence type="predicted"/>
<keyword evidence="3" id="KW-1185">Reference proteome</keyword>
<comment type="caution">
    <text evidence="2">The sequence shown here is derived from an EMBL/GenBank/DDBJ whole genome shotgun (WGS) entry which is preliminary data.</text>
</comment>
<dbReference type="OMA" id="EIFMHER"/>
<dbReference type="Proteomes" id="UP000029665">
    <property type="component" value="Unassembled WGS sequence"/>
</dbReference>
<reference evidence="2" key="1">
    <citation type="submission" date="2014-01" db="EMBL/GenBank/DDBJ databases">
        <title>The genome of the white-rot fungus Pycnoporus cinnabarinus: a basidiomycete model with a versatile arsenal for lignocellulosic biomass breakdown.</title>
        <authorList>
            <person name="Levasseur A."/>
            <person name="Lomascolo A."/>
            <person name="Ruiz-Duenas F.J."/>
            <person name="Uzan E."/>
            <person name="Piumi F."/>
            <person name="Kues U."/>
            <person name="Ram A.F.J."/>
            <person name="Murat C."/>
            <person name="Haon M."/>
            <person name="Benoit I."/>
            <person name="Arfi Y."/>
            <person name="Chevret D."/>
            <person name="Drula E."/>
            <person name="Kwon M.J."/>
            <person name="Gouret P."/>
            <person name="Lesage-Meessen L."/>
            <person name="Lombard V."/>
            <person name="Mariette J."/>
            <person name="Noirot C."/>
            <person name="Park J."/>
            <person name="Patyshakuliyeva A."/>
            <person name="Wieneger R.A.B."/>
            <person name="Wosten H.A.B."/>
            <person name="Martin F."/>
            <person name="Coutinho P.M."/>
            <person name="de Vries R."/>
            <person name="Martinez A.T."/>
            <person name="Klopp C."/>
            <person name="Pontarotti P."/>
            <person name="Henrissat B."/>
            <person name="Record E."/>
        </authorList>
    </citation>
    <scope>NUCLEOTIDE SEQUENCE [LARGE SCALE GENOMIC DNA]</scope>
    <source>
        <strain evidence="2">BRFM137</strain>
    </source>
</reference>